<dbReference type="InterPro" id="IPR004841">
    <property type="entry name" value="AA-permease/SLC12A_dom"/>
</dbReference>
<name>J3NYS3_GAET3</name>
<feature type="transmembrane region" description="Helical" evidence="6">
    <location>
        <begin position="12"/>
        <end position="28"/>
    </location>
</feature>
<dbReference type="HOGENOM" id="CLU_1677989_0_0_1"/>
<evidence type="ECO:0000259" key="7">
    <source>
        <dbReference type="Pfam" id="PF00324"/>
    </source>
</evidence>
<dbReference type="Proteomes" id="UP000006039">
    <property type="component" value="Unassembled WGS sequence"/>
</dbReference>
<keyword evidence="4 6" id="KW-1133">Transmembrane helix</keyword>
<reference evidence="9" key="5">
    <citation type="submission" date="2018-04" db="UniProtKB">
        <authorList>
            <consortium name="EnsemblFungi"/>
        </authorList>
    </citation>
    <scope>IDENTIFICATION</scope>
    <source>
        <strain evidence="9">R3-111a-1</strain>
    </source>
</reference>
<dbReference type="VEuPathDB" id="FungiDB:GGTG_06425"/>
<evidence type="ECO:0000256" key="5">
    <source>
        <dbReference type="ARBA" id="ARBA00023136"/>
    </source>
</evidence>
<dbReference type="GO" id="GO:0016020">
    <property type="term" value="C:membrane"/>
    <property type="evidence" value="ECO:0007669"/>
    <property type="project" value="UniProtKB-SubCell"/>
</dbReference>
<feature type="domain" description="Amino acid permease/ SLC12A" evidence="7">
    <location>
        <begin position="13"/>
        <end position="140"/>
    </location>
</feature>
<dbReference type="RefSeq" id="XP_009222506.1">
    <property type="nucleotide sequence ID" value="XM_009224242.1"/>
</dbReference>
<dbReference type="Pfam" id="PF00324">
    <property type="entry name" value="AA_permease"/>
    <property type="match status" value="1"/>
</dbReference>
<gene>
    <name evidence="9" type="primary">20346883</name>
    <name evidence="8" type="ORF">GGTG_06425</name>
</gene>
<evidence type="ECO:0000256" key="2">
    <source>
        <dbReference type="ARBA" id="ARBA00022448"/>
    </source>
</evidence>
<dbReference type="EnsemblFungi" id="EJT76506">
    <property type="protein sequence ID" value="EJT76506"/>
    <property type="gene ID" value="GGTG_06425"/>
</dbReference>
<evidence type="ECO:0000313" key="10">
    <source>
        <dbReference type="Proteomes" id="UP000006039"/>
    </source>
</evidence>
<dbReference type="AlphaFoldDB" id="J3NYS3"/>
<dbReference type="PANTHER" id="PTHR43495:SF5">
    <property type="entry name" value="GAMMA-AMINOBUTYRIC ACID PERMEASE"/>
    <property type="match status" value="1"/>
</dbReference>
<evidence type="ECO:0000313" key="8">
    <source>
        <dbReference type="EMBL" id="EJT76506.1"/>
    </source>
</evidence>
<dbReference type="EMBL" id="GL385397">
    <property type="protein sequence ID" value="EJT76506.1"/>
    <property type="molecule type" value="Genomic_DNA"/>
</dbReference>
<keyword evidence="5 6" id="KW-0472">Membrane</keyword>
<reference evidence="9" key="4">
    <citation type="journal article" date="2015" name="G3 (Bethesda)">
        <title>Genome sequences of three phytopathogenic species of the Magnaporthaceae family of fungi.</title>
        <authorList>
            <person name="Okagaki L.H."/>
            <person name="Nunes C.C."/>
            <person name="Sailsbery J."/>
            <person name="Clay B."/>
            <person name="Brown D."/>
            <person name="John T."/>
            <person name="Oh Y."/>
            <person name="Young N."/>
            <person name="Fitzgerald M."/>
            <person name="Haas B.J."/>
            <person name="Zeng Q."/>
            <person name="Young S."/>
            <person name="Adiconis X."/>
            <person name="Fan L."/>
            <person name="Levin J.Z."/>
            <person name="Mitchell T.K."/>
            <person name="Okubara P.A."/>
            <person name="Farman M.L."/>
            <person name="Kohn L.M."/>
            <person name="Birren B."/>
            <person name="Ma L.-J."/>
            <person name="Dean R.A."/>
        </authorList>
    </citation>
    <scope>NUCLEOTIDE SEQUENCE</scope>
    <source>
        <strain evidence="9">R3-111a-1</strain>
    </source>
</reference>
<dbReference type="GeneID" id="20346883"/>
<reference evidence="8" key="3">
    <citation type="submission" date="2010-09" db="EMBL/GenBank/DDBJ databases">
        <title>Annotation of Gaeumannomyces graminis var. tritici R3-111a-1.</title>
        <authorList>
            <consortium name="The Broad Institute Genome Sequencing Platform"/>
            <person name="Ma L.-J."/>
            <person name="Dead R."/>
            <person name="Young S.K."/>
            <person name="Zeng Q."/>
            <person name="Gargeya S."/>
            <person name="Fitzgerald M."/>
            <person name="Haas B."/>
            <person name="Abouelleil A."/>
            <person name="Alvarado L."/>
            <person name="Arachchi H.M."/>
            <person name="Berlin A."/>
            <person name="Brown A."/>
            <person name="Chapman S.B."/>
            <person name="Chen Z."/>
            <person name="Dunbar C."/>
            <person name="Freedman E."/>
            <person name="Gearin G."/>
            <person name="Gellesch M."/>
            <person name="Goldberg J."/>
            <person name="Griggs A."/>
            <person name="Gujja S."/>
            <person name="Heiman D."/>
            <person name="Howarth C."/>
            <person name="Larson L."/>
            <person name="Lui A."/>
            <person name="MacDonald P.J.P."/>
            <person name="Mehta T."/>
            <person name="Montmayeur A."/>
            <person name="Murphy C."/>
            <person name="Neiman D."/>
            <person name="Pearson M."/>
            <person name="Priest M."/>
            <person name="Roberts A."/>
            <person name="Saif S."/>
            <person name="Shea T."/>
            <person name="Shenoy N."/>
            <person name="Sisk P."/>
            <person name="Stolte C."/>
            <person name="Sykes S."/>
            <person name="Yandava C."/>
            <person name="Wortman J."/>
            <person name="Nusbaum C."/>
            <person name="Birren B."/>
        </authorList>
    </citation>
    <scope>NUCLEOTIDE SEQUENCE</scope>
    <source>
        <strain evidence="8">R3-111a-1</strain>
    </source>
</reference>
<evidence type="ECO:0000313" key="9">
    <source>
        <dbReference type="EnsemblFungi" id="EJT76506"/>
    </source>
</evidence>
<dbReference type="Gene3D" id="1.20.1740.10">
    <property type="entry name" value="Amino acid/polyamine transporter I"/>
    <property type="match status" value="1"/>
</dbReference>
<reference evidence="10" key="1">
    <citation type="submission" date="2010-07" db="EMBL/GenBank/DDBJ databases">
        <title>The genome sequence of Gaeumannomyces graminis var. tritici strain R3-111a-1.</title>
        <authorList>
            <consortium name="The Broad Institute Genome Sequencing Platform"/>
            <person name="Ma L.-J."/>
            <person name="Dead R."/>
            <person name="Young S."/>
            <person name="Zeng Q."/>
            <person name="Koehrsen M."/>
            <person name="Alvarado L."/>
            <person name="Berlin A."/>
            <person name="Chapman S.B."/>
            <person name="Chen Z."/>
            <person name="Freedman E."/>
            <person name="Gellesch M."/>
            <person name="Goldberg J."/>
            <person name="Griggs A."/>
            <person name="Gujja S."/>
            <person name="Heilman E.R."/>
            <person name="Heiman D."/>
            <person name="Hepburn T."/>
            <person name="Howarth C."/>
            <person name="Jen D."/>
            <person name="Larson L."/>
            <person name="Mehta T."/>
            <person name="Neiman D."/>
            <person name="Pearson M."/>
            <person name="Roberts A."/>
            <person name="Saif S."/>
            <person name="Shea T."/>
            <person name="Shenoy N."/>
            <person name="Sisk P."/>
            <person name="Stolte C."/>
            <person name="Sykes S."/>
            <person name="Walk T."/>
            <person name="White J."/>
            <person name="Yandava C."/>
            <person name="Haas B."/>
            <person name="Nusbaum C."/>
            <person name="Birren B."/>
        </authorList>
    </citation>
    <scope>NUCLEOTIDE SEQUENCE [LARGE SCALE GENOMIC DNA]</scope>
    <source>
        <strain evidence="10">R3-111a-1</strain>
    </source>
</reference>
<feature type="transmembrane region" description="Helical" evidence="6">
    <location>
        <begin position="105"/>
        <end position="129"/>
    </location>
</feature>
<evidence type="ECO:0000256" key="1">
    <source>
        <dbReference type="ARBA" id="ARBA00004141"/>
    </source>
</evidence>
<protein>
    <recommendedName>
        <fullName evidence="7">Amino acid permease/ SLC12A domain-containing protein</fullName>
    </recommendedName>
</protein>
<feature type="transmembrane region" description="Helical" evidence="6">
    <location>
        <begin position="40"/>
        <end position="62"/>
    </location>
</feature>
<sequence length="157" mass="17179">MAASLSSSPAPPFSYIGIETFAMAAFEVRNMREVRLWSQLTHWTVIIIYFLCTLGIILTVQWNHGGLLLPFDPRAAPDPCCCHRRQPGGKVFRKLDPCNATFRPAVASAVTGILVFTTLSAANASLYVASRTLYGLTYQGGSGGAVRRWLQRNTSVV</sequence>
<organism evidence="8">
    <name type="scientific">Gaeumannomyces tritici (strain R3-111a-1)</name>
    <name type="common">Wheat and barley take-all root rot fungus</name>
    <name type="synonym">Gaeumannomyces graminis var. tritici</name>
    <dbReference type="NCBI Taxonomy" id="644352"/>
    <lineage>
        <taxon>Eukaryota</taxon>
        <taxon>Fungi</taxon>
        <taxon>Dikarya</taxon>
        <taxon>Ascomycota</taxon>
        <taxon>Pezizomycotina</taxon>
        <taxon>Sordariomycetes</taxon>
        <taxon>Sordariomycetidae</taxon>
        <taxon>Magnaporthales</taxon>
        <taxon>Magnaporthaceae</taxon>
        <taxon>Gaeumannomyces</taxon>
    </lineage>
</organism>
<evidence type="ECO:0000256" key="6">
    <source>
        <dbReference type="SAM" id="Phobius"/>
    </source>
</evidence>
<keyword evidence="2" id="KW-0813">Transport</keyword>
<accession>J3NYS3</accession>
<keyword evidence="10" id="KW-1185">Reference proteome</keyword>
<proteinExistence type="predicted"/>
<dbReference type="OrthoDB" id="3900342at2759"/>
<reference evidence="8" key="2">
    <citation type="submission" date="2010-07" db="EMBL/GenBank/DDBJ databases">
        <authorList>
            <consortium name="The Broad Institute Genome Sequencing Platform"/>
            <consortium name="Broad Institute Genome Sequencing Center for Infectious Disease"/>
            <person name="Ma L.-J."/>
            <person name="Dead R."/>
            <person name="Young S."/>
            <person name="Zeng Q."/>
            <person name="Koehrsen M."/>
            <person name="Alvarado L."/>
            <person name="Berlin A."/>
            <person name="Chapman S.B."/>
            <person name="Chen Z."/>
            <person name="Freedman E."/>
            <person name="Gellesch M."/>
            <person name="Goldberg J."/>
            <person name="Griggs A."/>
            <person name="Gujja S."/>
            <person name="Heilman E.R."/>
            <person name="Heiman D."/>
            <person name="Hepburn T."/>
            <person name="Howarth C."/>
            <person name="Jen D."/>
            <person name="Larson L."/>
            <person name="Mehta T."/>
            <person name="Neiman D."/>
            <person name="Pearson M."/>
            <person name="Roberts A."/>
            <person name="Saif S."/>
            <person name="Shea T."/>
            <person name="Shenoy N."/>
            <person name="Sisk P."/>
            <person name="Stolte C."/>
            <person name="Sykes S."/>
            <person name="Walk T."/>
            <person name="White J."/>
            <person name="Yandava C."/>
            <person name="Haas B."/>
            <person name="Nusbaum C."/>
            <person name="Birren B."/>
        </authorList>
    </citation>
    <scope>NUCLEOTIDE SEQUENCE</scope>
    <source>
        <strain evidence="8">R3-111a-1</strain>
    </source>
</reference>
<evidence type="ECO:0000256" key="3">
    <source>
        <dbReference type="ARBA" id="ARBA00022692"/>
    </source>
</evidence>
<evidence type="ECO:0000256" key="4">
    <source>
        <dbReference type="ARBA" id="ARBA00022989"/>
    </source>
</evidence>
<dbReference type="GO" id="GO:0055085">
    <property type="term" value="P:transmembrane transport"/>
    <property type="evidence" value="ECO:0007669"/>
    <property type="project" value="InterPro"/>
</dbReference>
<dbReference type="STRING" id="644352.J3NYS3"/>
<comment type="subcellular location">
    <subcellularLocation>
        <location evidence="1">Membrane</location>
        <topology evidence="1">Multi-pass membrane protein</topology>
    </subcellularLocation>
</comment>
<dbReference type="PANTHER" id="PTHR43495">
    <property type="entry name" value="GABA PERMEASE"/>
    <property type="match status" value="1"/>
</dbReference>
<keyword evidence="3 6" id="KW-0812">Transmembrane</keyword>